<dbReference type="Gene3D" id="3.40.50.200">
    <property type="entry name" value="Peptidase S8/S53 domain"/>
    <property type="match status" value="1"/>
</dbReference>
<reference evidence="3 4" key="1">
    <citation type="submission" date="2017-09" db="EMBL/GenBank/DDBJ databases">
        <title>Bacterial strain isolated from the female urinary microbiota.</title>
        <authorList>
            <person name="Thomas-White K."/>
            <person name="Kumar N."/>
            <person name="Forster S."/>
            <person name="Putonti C."/>
            <person name="Lawley T."/>
            <person name="Wolfe A.J."/>
        </authorList>
    </citation>
    <scope>NUCLEOTIDE SEQUENCE [LARGE SCALE GENOMIC DNA]</scope>
    <source>
        <strain evidence="3 4">UMB0680</strain>
    </source>
</reference>
<gene>
    <name evidence="3" type="ORF">CJ198_10390</name>
</gene>
<accession>A0A2N6PGH7</accession>
<organism evidence="3 4">
    <name type="scientific">Brevibacterium luteolum</name>
    <dbReference type="NCBI Taxonomy" id="199591"/>
    <lineage>
        <taxon>Bacteria</taxon>
        <taxon>Bacillati</taxon>
        <taxon>Actinomycetota</taxon>
        <taxon>Actinomycetes</taxon>
        <taxon>Micrococcales</taxon>
        <taxon>Brevibacteriaceae</taxon>
        <taxon>Brevibacterium</taxon>
    </lineage>
</organism>
<dbReference type="CDD" id="cd04847">
    <property type="entry name" value="Peptidases_S8_Subtilisin_like_2"/>
    <property type="match status" value="1"/>
</dbReference>
<dbReference type="InterPro" id="IPR036852">
    <property type="entry name" value="Peptidase_S8/S53_dom_sf"/>
</dbReference>
<keyword evidence="4" id="KW-1185">Reference proteome</keyword>
<feature type="region of interest" description="Disordered" evidence="1">
    <location>
        <begin position="1"/>
        <end position="36"/>
    </location>
</feature>
<dbReference type="OrthoDB" id="9768989at2"/>
<protein>
    <recommendedName>
        <fullName evidence="2">Peptidase S8/S53 domain-containing protein</fullName>
    </recommendedName>
</protein>
<dbReference type="GO" id="GO:0004252">
    <property type="term" value="F:serine-type endopeptidase activity"/>
    <property type="evidence" value="ECO:0007669"/>
    <property type="project" value="InterPro"/>
</dbReference>
<evidence type="ECO:0000313" key="3">
    <source>
        <dbReference type="EMBL" id="PMB97785.1"/>
    </source>
</evidence>
<evidence type="ECO:0000259" key="2">
    <source>
        <dbReference type="Pfam" id="PF00082"/>
    </source>
</evidence>
<dbReference type="EMBL" id="PNFZ01000005">
    <property type="protein sequence ID" value="PMB97785.1"/>
    <property type="molecule type" value="Genomic_DNA"/>
</dbReference>
<dbReference type="Proteomes" id="UP000235703">
    <property type="component" value="Unassembled WGS sequence"/>
</dbReference>
<dbReference type="InterPro" id="IPR034074">
    <property type="entry name" value="Y4bN_pept_dom"/>
</dbReference>
<evidence type="ECO:0000256" key="1">
    <source>
        <dbReference type="SAM" id="MobiDB-lite"/>
    </source>
</evidence>
<sequence length="837" mass="90419">MTPPADGVSTSRPVILGTISPPRAIKPTGGGSSRVTFRNEGERVGRIDSRFEETVAAFGAEIQLADSIQAADPQLVLVFEALDEQIDLTAVAQKLGLEILVESEGAMEPTDEYQLISKKPRNPFIGSCLHAVCLNQTALNNLLSLWRTWKRNQSLPYGYSPLRELFAHLKDLRPWGPQDRLKMLDWDEHFAGRITDQPHAIEIELWYRHSPQIRLASQREVTALVEQAGGQVHTSAVIEQIGYHGLKCTVPTNVLLDLARGNFGSVHVVRSANVMYLRVTGQGLPITGPPIDAVSSWDSPLPTSEPVVCLLDGVPAANHPLLQDRVIVHDPDDLLSNATVDELKHGTWMASAAVWGDRGSNEPAASRPVLVRPILTPSDETADRSEELPATELVPDLMWRVFRELFDGEGTEGPAGSQIAVVNLSVGDPASPFDSILSSWARIIDWLSYEYGVLVIVSVGNHPRLRLTPSNSREIADLTGKERRQSVLNAQEREQNNRRPLAPAESINALAVGALHDDASGTSPQGYALDPTDGLPSLSPISATGSGYRRSIKPDLVANGGRVIFRDPPVPEEAISFASLSALGPGIRVATPTQNKEAFIAGTSPAAALVTRQAARIHDLVDEITVGRSITRRQRASAIKALLVHGADLPPDLSTQPLARESALGNGIIQRDYTDGCATNEAVVLFVGSIGAAQEQELLFPLPDGLGIREAKRIDATLAWLSPVNWRHRQYRKASLAFVKPAGSIPKLQTPSGLSSDTSTRGAATVQHQSWELTSSFGAGQGSNMVVRVKCFEQAGGLAGQQVDFAVALSLWVAPTVNVDVYNQVKTQIEPRVAVRP</sequence>
<dbReference type="SUPFAM" id="SSF52743">
    <property type="entry name" value="Subtilisin-like"/>
    <property type="match status" value="1"/>
</dbReference>
<evidence type="ECO:0000313" key="4">
    <source>
        <dbReference type="Proteomes" id="UP000235703"/>
    </source>
</evidence>
<dbReference type="InterPro" id="IPR000209">
    <property type="entry name" value="Peptidase_S8/S53_dom"/>
</dbReference>
<comment type="caution">
    <text evidence="3">The sequence shown here is derived from an EMBL/GenBank/DDBJ whole genome shotgun (WGS) entry which is preliminary data.</text>
</comment>
<dbReference type="RefSeq" id="WP_061228242.1">
    <property type="nucleotide sequence ID" value="NZ_PNFZ01000005.1"/>
</dbReference>
<dbReference type="GO" id="GO:0006508">
    <property type="term" value="P:proteolysis"/>
    <property type="evidence" value="ECO:0007669"/>
    <property type="project" value="InterPro"/>
</dbReference>
<dbReference type="Pfam" id="PF00082">
    <property type="entry name" value="Peptidase_S8"/>
    <property type="match status" value="1"/>
</dbReference>
<dbReference type="AlphaFoldDB" id="A0A2N6PGH7"/>
<proteinExistence type="predicted"/>
<name>A0A2N6PGH7_9MICO</name>
<feature type="domain" description="Peptidase S8/S53" evidence="2">
    <location>
        <begin position="305"/>
        <end position="660"/>
    </location>
</feature>